<dbReference type="Gene3D" id="3.40.50.720">
    <property type="entry name" value="NAD(P)-binding Rossmann-like Domain"/>
    <property type="match status" value="1"/>
</dbReference>
<reference evidence="2" key="1">
    <citation type="submission" date="2018-06" db="EMBL/GenBank/DDBJ databases">
        <authorList>
            <person name="Zhirakovskaya E."/>
        </authorList>
    </citation>
    <scope>NUCLEOTIDE SEQUENCE</scope>
</reference>
<dbReference type="Pfam" id="PF13460">
    <property type="entry name" value="NAD_binding_10"/>
    <property type="match status" value="1"/>
</dbReference>
<dbReference type="SUPFAM" id="SSF51735">
    <property type="entry name" value="NAD(P)-binding Rossmann-fold domains"/>
    <property type="match status" value="1"/>
</dbReference>
<dbReference type="InterPro" id="IPR016040">
    <property type="entry name" value="NAD(P)-bd_dom"/>
</dbReference>
<dbReference type="InterPro" id="IPR036291">
    <property type="entry name" value="NAD(P)-bd_dom_sf"/>
</dbReference>
<evidence type="ECO:0000313" key="2">
    <source>
        <dbReference type="EMBL" id="VAW89944.1"/>
    </source>
</evidence>
<dbReference type="PANTHER" id="PTHR48079:SF6">
    <property type="entry name" value="NAD(P)-BINDING DOMAIN-CONTAINING PROTEIN-RELATED"/>
    <property type="match status" value="1"/>
</dbReference>
<dbReference type="GO" id="GO:0004029">
    <property type="term" value="F:aldehyde dehydrogenase (NAD+) activity"/>
    <property type="evidence" value="ECO:0007669"/>
    <property type="project" value="TreeGrafter"/>
</dbReference>
<organism evidence="2">
    <name type="scientific">hydrothermal vent metagenome</name>
    <dbReference type="NCBI Taxonomy" id="652676"/>
    <lineage>
        <taxon>unclassified sequences</taxon>
        <taxon>metagenomes</taxon>
        <taxon>ecological metagenomes</taxon>
    </lineage>
</organism>
<feature type="domain" description="NAD(P)-binding" evidence="1">
    <location>
        <begin position="9"/>
        <end position="200"/>
    </location>
</feature>
<dbReference type="AlphaFoldDB" id="A0A3B1A893"/>
<dbReference type="InterPro" id="IPR051783">
    <property type="entry name" value="NAD(P)-dependent_oxidoreduct"/>
</dbReference>
<dbReference type="PANTHER" id="PTHR48079">
    <property type="entry name" value="PROTEIN YEEZ"/>
    <property type="match status" value="1"/>
</dbReference>
<accession>A0A3B1A893</accession>
<evidence type="ECO:0000259" key="1">
    <source>
        <dbReference type="Pfam" id="PF13460"/>
    </source>
</evidence>
<name>A0A3B1A893_9ZZZZ</name>
<dbReference type="GO" id="GO:0005737">
    <property type="term" value="C:cytoplasm"/>
    <property type="evidence" value="ECO:0007669"/>
    <property type="project" value="TreeGrafter"/>
</dbReference>
<proteinExistence type="predicted"/>
<sequence length="292" mass="32612">MRVTIIGCGDIGERIAKILLTQKVAVKVLVRQATRVKHLNNIGLNVTQADLDEDDIDQQLIAGARVIWLAPPPQSGCEESRVKHWLNSLNSDALPCKVVYISTSGVYGDCNGAWVDESTPTNPQAERSKRRLDAEQQLITWCKQHRVPCVILRVAGIYGEGRWPLERIKRGNPVVKKSEAAFSNRIHQDDLAQACVAALLRDEAQGVINVSDGQPSTMTDYFQQIAKAFSLPALQEITLQEAKQQLSLAMLSYLTESRRIDNRKMLRLLDMKLKYPTLEVALAMHNVATMKT</sequence>
<gene>
    <name evidence="2" type="ORF">MNBD_GAMMA18-2272</name>
</gene>
<dbReference type="CDD" id="cd05266">
    <property type="entry name" value="SDR_a4"/>
    <property type="match status" value="1"/>
</dbReference>
<dbReference type="EMBL" id="UOFP01000300">
    <property type="protein sequence ID" value="VAW89944.1"/>
    <property type="molecule type" value="Genomic_DNA"/>
</dbReference>
<protein>
    <submittedName>
        <fullName evidence="2">Nucleoside-diphosphate-sugar epimerases</fullName>
    </submittedName>
</protein>